<dbReference type="AlphaFoldDB" id="G2PLY1"/>
<sequence length="190" mass="22340">MLGKTFDYNSVGKDNQAPVPTDLYSFKCSFNITYIIEIEHHNNDIYIIKFFQKNHRLSENRYELLNSQRFLKRNKSNGAKNFLLILNTITSIVIKLYYENNNSSFGFIGSPTKDEKSIENKDNINPDGTVVCTKRYNTYGIYVKRYFSPEKFEHIEIETSSSYLIKSRQNFDLTTDQVEAFFENYIVSYC</sequence>
<gene>
    <name evidence="1" type="ordered locus">Murru_3231</name>
</gene>
<reference evidence="1 2" key="2">
    <citation type="journal article" date="2012" name="Stand. Genomic Sci.">
        <title>Complete genome sequence of the facultatively anaerobic, appendaged bacterium Muricauda ruestringensis type strain (B1(T)).</title>
        <authorList>
            <person name="Huntemann M."/>
            <person name="Teshima H."/>
            <person name="Lapidus A."/>
            <person name="Nolan M."/>
            <person name="Lucas S."/>
            <person name="Hammon N."/>
            <person name="Deshpande S."/>
            <person name="Cheng J.F."/>
            <person name="Tapia R."/>
            <person name="Goodwin L.A."/>
            <person name="Pitluck S."/>
            <person name="Liolios K."/>
            <person name="Pagani I."/>
            <person name="Ivanova N."/>
            <person name="Mavromatis K."/>
            <person name="Mikhailova N."/>
            <person name="Pati A."/>
            <person name="Chen A."/>
            <person name="Palaniappan K."/>
            <person name="Land M."/>
            <person name="Hauser L."/>
            <person name="Pan C."/>
            <person name="Brambilla E.M."/>
            <person name="Rohde M."/>
            <person name="Spring S."/>
            <person name="Goker M."/>
            <person name="Detter J.C."/>
            <person name="Bristow J."/>
            <person name="Eisen J.A."/>
            <person name="Markowitz V."/>
            <person name="Hugenholtz P."/>
            <person name="Kyrpides N.C."/>
            <person name="Klenk H.P."/>
            <person name="Woyke T."/>
        </authorList>
    </citation>
    <scope>NUCLEOTIDE SEQUENCE [LARGE SCALE GENOMIC DNA]</scope>
    <source>
        <strain evidence="2">DSM 13258 / LMG 19739 / B1</strain>
    </source>
</reference>
<dbReference type="eggNOG" id="ENOG50311CC">
    <property type="taxonomic scope" value="Bacteria"/>
</dbReference>
<evidence type="ECO:0000313" key="2">
    <source>
        <dbReference type="Proteomes" id="UP000008908"/>
    </source>
</evidence>
<accession>G2PLY1</accession>
<keyword evidence="2" id="KW-1185">Reference proteome</keyword>
<dbReference type="KEGG" id="mrs:Murru_3231"/>
<evidence type="ECO:0000313" key="1">
    <source>
        <dbReference type="EMBL" id="AEM72250.1"/>
    </source>
</evidence>
<protein>
    <submittedName>
        <fullName evidence="1">Uncharacterized protein</fullName>
    </submittedName>
</protein>
<dbReference type="RefSeq" id="WP_014034529.1">
    <property type="nucleotide sequence ID" value="NC_015945.1"/>
</dbReference>
<dbReference type="OrthoDB" id="1340039at2"/>
<dbReference type="EMBL" id="CP002999">
    <property type="protein sequence ID" value="AEM72250.1"/>
    <property type="molecule type" value="Genomic_DNA"/>
</dbReference>
<name>G2PLY1_ALLRU</name>
<dbReference type="HOGENOM" id="CLU_1426568_0_0_10"/>
<dbReference type="Proteomes" id="UP000008908">
    <property type="component" value="Chromosome"/>
</dbReference>
<organism evidence="1 2">
    <name type="scientific">Allomuricauda ruestringensis (strain DSM 13258 / CIP 107369 / LMG 19739 / B1)</name>
    <name type="common">Muricauda ruestringensis</name>
    <dbReference type="NCBI Taxonomy" id="886377"/>
    <lineage>
        <taxon>Bacteria</taxon>
        <taxon>Pseudomonadati</taxon>
        <taxon>Bacteroidota</taxon>
        <taxon>Flavobacteriia</taxon>
        <taxon>Flavobacteriales</taxon>
        <taxon>Flavobacteriaceae</taxon>
        <taxon>Flagellimonas</taxon>
    </lineage>
</organism>
<reference evidence="2" key="1">
    <citation type="submission" date="2011-08" db="EMBL/GenBank/DDBJ databases">
        <title>The complete genome of Muricauda ruestringensis DSM 13258.</title>
        <authorList>
            <person name="Lucas S."/>
            <person name="Han J."/>
            <person name="Lapidus A."/>
            <person name="Bruce D."/>
            <person name="Goodwin L."/>
            <person name="Pitluck S."/>
            <person name="Peters L."/>
            <person name="Kyrpides N."/>
            <person name="Mavromatis K."/>
            <person name="Ivanova N."/>
            <person name="Ovchinnikova G."/>
            <person name="Teshima H."/>
            <person name="Detter J.C."/>
            <person name="Tapia R."/>
            <person name="Han C."/>
            <person name="Land M."/>
            <person name="Hauser L."/>
            <person name="Markowitz V."/>
            <person name="Cheng J.-F."/>
            <person name="Hugenholtz P."/>
            <person name="Woyke T."/>
            <person name="Wu D."/>
            <person name="Spring S."/>
            <person name="Schroeder M."/>
            <person name="Brambilla E."/>
            <person name="Klenk H.-P."/>
            <person name="Eisen J.A."/>
        </authorList>
    </citation>
    <scope>NUCLEOTIDE SEQUENCE [LARGE SCALE GENOMIC DNA]</scope>
    <source>
        <strain evidence="2">DSM 13258 / LMG 19739 / B1</strain>
    </source>
</reference>
<proteinExistence type="predicted"/>